<dbReference type="Gene3D" id="3.40.50.1240">
    <property type="entry name" value="Phosphoglycerate mutase-like"/>
    <property type="match status" value="1"/>
</dbReference>
<keyword evidence="3" id="KW-1185">Reference proteome</keyword>
<dbReference type="EMBL" id="JARK01001369">
    <property type="protein sequence ID" value="EYC16655.1"/>
    <property type="molecule type" value="Genomic_DNA"/>
</dbReference>
<dbReference type="Proteomes" id="UP000024635">
    <property type="component" value="Unassembled WGS sequence"/>
</dbReference>
<name>A0A016UNA5_9BILA</name>
<feature type="domain" description="Reverse transcriptase" evidence="1">
    <location>
        <begin position="380"/>
        <end position="627"/>
    </location>
</feature>
<evidence type="ECO:0000259" key="1">
    <source>
        <dbReference type="PROSITE" id="PS50878"/>
    </source>
</evidence>
<evidence type="ECO:0000313" key="2">
    <source>
        <dbReference type="EMBL" id="EYC16655.1"/>
    </source>
</evidence>
<dbReference type="InterPro" id="IPR000477">
    <property type="entry name" value="RT_dom"/>
</dbReference>
<proteinExistence type="predicted"/>
<dbReference type="PROSITE" id="PS50878">
    <property type="entry name" value="RT_POL"/>
    <property type="match status" value="1"/>
</dbReference>
<dbReference type="STRING" id="53326.A0A016UNA5"/>
<dbReference type="OrthoDB" id="3212410at2759"/>
<sequence>MRLRDRSILSHLKNLQKKHHICQDLFSVLIQYVACHQLAVIYNASIDFLLNCKHHRVFPNFVIKRFSTIPYQRNHEVQLGINNLKIALLDAAIAERRRRRTQCILSIVNTKRKLQSHLCANVWRRISDLNQCVCSRLRHQEQHRLGRKFEQLQANVRPNISSTFIRMDAIPPKRHTVIGTNEIDSDMAAVLNLGPSFAISPKINNSVVDNALCGVHQFAYRLRWRLQNGPTVPNRQTAILSSMPFPSRGIRLPEPAAPEVESRIAILELAIQRIYLSEAAKPYRSNLTRSEQRGVIKLLRCRDRLRFTVGDKCGSFVVMPQSMDKDITNKALSDSTTYAETTMTAFNKACEKVKLAITTVIKSRLGVLVAKQLLDLHPIVPTYYNLVKTHKLPSTTDLIRMPFDEIKTRPIISSCGGPSDRLSWLLVELLSPLLQFVEAHIINVDAFLASLTQCQIPPTASYASFDVVSLYTNVNNNEAIDAVISLYQQHLAEIPSMGFNADEIRIMLEAVLGCNVFCFNNKMYEQRRGLAMGNRIAPLVAIIFLDHIEKNTLTSEILLYKRYIDDVFVIGNTRTDVENTMKRLNSVDENVVFTLEEPGDDGFLPFLNARVKITNGQTEYLWYKKPSSSNILVHSRSAHPIHVKANVVRNLLKTKNKLCTTADVTVENSVARILEENGYRSDPPKTWRPHSTKDGMALVLPYVGDGPARKLSEAVKDSRLPIRLVFRPPPTLRDLLTSTRIYENRCPVVGCRYCSGEKICELRGTVYLLTCGGCGEKYIGETIRPFSKVNLNHVFASPYDRTIETASIIVADKGLLVKPEPGLCEGLYMCEKPPGFWEPEKLKEKFPLVDTDYISVFSKHTLPKEGFGDDACIPRVRTTLNRITEKYDGDIMLVSHGAPIGAIHEIWMGEFKYVGQATVTKFIETEKGKIRMEFSSDASHLSDKRNLRPW</sequence>
<dbReference type="InterPro" id="IPR013078">
    <property type="entry name" value="His_Pase_superF_clade-1"/>
</dbReference>
<dbReference type="AlphaFoldDB" id="A0A016UNA5"/>
<evidence type="ECO:0000313" key="3">
    <source>
        <dbReference type="Proteomes" id="UP000024635"/>
    </source>
</evidence>
<dbReference type="PANTHER" id="PTHR21301">
    <property type="entry name" value="REVERSE TRANSCRIPTASE"/>
    <property type="match status" value="1"/>
</dbReference>
<dbReference type="Pfam" id="PF00300">
    <property type="entry name" value="His_Phos_1"/>
    <property type="match status" value="1"/>
</dbReference>
<dbReference type="InterPro" id="IPR058912">
    <property type="entry name" value="HTH_animal"/>
</dbReference>
<accession>A0A016UNA5</accession>
<dbReference type="GO" id="GO:0016791">
    <property type="term" value="F:phosphatase activity"/>
    <property type="evidence" value="ECO:0007669"/>
    <property type="project" value="UniProtKB-ARBA"/>
</dbReference>
<dbReference type="SUPFAM" id="SSF53254">
    <property type="entry name" value="Phosphoglycerate mutase-like"/>
    <property type="match status" value="1"/>
</dbReference>
<protein>
    <recommendedName>
        <fullName evidence="1">Reverse transcriptase domain-containing protein</fullName>
    </recommendedName>
</protein>
<gene>
    <name evidence="2" type="primary">Acey_s0033.g2766</name>
    <name evidence="2" type="ORF">Y032_0033g2766</name>
</gene>
<dbReference type="InterPro" id="IPR029033">
    <property type="entry name" value="His_PPase_superfam"/>
</dbReference>
<dbReference type="PANTHER" id="PTHR21301:SF10">
    <property type="entry name" value="REVERSE TRANSCRIPTASE DOMAIN-CONTAINING PROTEIN"/>
    <property type="match status" value="1"/>
</dbReference>
<organism evidence="2 3">
    <name type="scientific">Ancylostoma ceylanicum</name>
    <dbReference type="NCBI Taxonomy" id="53326"/>
    <lineage>
        <taxon>Eukaryota</taxon>
        <taxon>Metazoa</taxon>
        <taxon>Ecdysozoa</taxon>
        <taxon>Nematoda</taxon>
        <taxon>Chromadorea</taxon>
        <taxon>Rhabditida</taxon>
        <taxon>Rhabditina</taxon>
        <taxon>Rhabditomorpha</taxon>
        <taxon>Strongyloidea</taxon>
        <taxon>Ancylostomatidae</taxon>
        <taxon>Ancylostomatinae</taxon>
        <taxon>Ancylostoma</taxon>
    </lineage>
</organism>
<reference evidence="3" key="1">
    <citation type="journal article" date="2015" name="Nat. Genet.">
        <title>The genome and transcriptome of the zoonotic hookworm Ancylostoma ceylanicum identify infection-specific gene families.</title>
        <authorList>
            <person name="Schwarz E.M."/>
            <person name="Hu Y."/>
            <person name="Antoshechkin I."/>
            <person name="Miller M.M."/>
            <person name="Sternberg P.W."/>
            <person name="Aroian R.V."/>
        </authorList>
    </citation>
    <scope>NUCLEOTIDE SEQUENCE</scope>
    <source>
        <strain evidence="3">HY135</strain>
    </source>
</reference>
<dbReference type="Pfam" id="PF26215">
    <property type="entry name" value="HTH_animal"/>
    <property type="match status" value="1"/>
</dbReference>
<comment type="caution">
    <text evidence="2">The sequence shown here is derived from an EMBL/GenBank/DDBJ whole genome shotgun (WGS) entry which is preliminary data.</text>
</comment>